<protein>
    <submittedName>
        <fullName evidence="3">Deoxyribonuclease-1-like 1</fullName>
    </submittedName>
</protein>
<dbReference type="GO" id="GO:0004530">
    <property type="term" value="F:deoxyribonuclease I activity"/>
    <property type="evidence" value="ECO:0007669"/>
    <property type="project" value="TreeGrafter"/>
</dbReference>
<dbReference type="InterPro" id="IPR036691">
    <property type="entry name" value="Endo/exonu/phosph_ase_sf"/>
</dbReference>
<dbReference type="Proteomes" id="UP000440578">
    <property type="component" value="Unassembled WGS sequence"/>
</dbReference>
<sequence length="358" mass="38386">MEKPEVMDVLTRVLSGYDIILVQEIVDVSETGHPQPDGAGCTAAAGLQYEVTLSPRVGRGSYEQYGYVYRTDRVSVKAAQLYPDTTDVFAREPYIATFAVSGVRHLDELTLVGIHTQPSAADKEIDALSDVLDYTTAQLGATNDVTWAIADHTDTTVSATNCAYDRVVLRGDALSRALVAGSAAPFRFDAAWGLSEELTESVSDHYPVAFRLKPLAVSAAESYLQALAEFSVTDTRGTPGEQVKALAAAAGSGDTASYTVRPLYDAAGVLSQVQAEYRSYKLSGEAILDTVEVFQTRFPAVVSDYQLGLLRYKLAAGGFADASVFEAASSARWYARVTCPMESSARCWVAVGVRTPVA</sequence>
<keyword evidence="1" id="KW-0540">Nuclease</keyword>
<dbReference type="AlphaFoldDB" id="A0A6A4V9H1"/>
<keyword evidence="4" id="KW-1185">Reference proteome</keyword>
<keyword evidence="2" id="KW-0378">Hydrolase</keyword>
<organism evidence="3 4">
    <name type="scientific">Amphibalanus amphitrite</name>
    <name type="common">Striped barnacle</name>
    <name type="synonym">Balanus amphitrite</name>
    <dbReference type="NCBI Taxonomy" id="1232801"/>
    <lineage>
        <taxon>Eukaryota</taxon>
        <taxon>Metazoa</taxon>
        <taxon>Ecdysozoa</taxon>
        <taxon>Arthropoda</taxon>
        <taxon>Crustacea</taxon>
        <taxon>Multicrustacea</taxon>
        <taxon>Cirripedia</taxon>
        <taxon>Thoracica</taxon>
        <taxon>Thoracicalcarea</taxon>
        <taxon>Balanomorpha</taxon>
        <taxon>Balanoidea</taxon>
        <taxon>Balanidae</taxon>
        <taxon>Amphibalaninae</taxon>
        <taxon>Amphibalanus</taxon>
    </lineage>
</organism>
<dbReference type="GO" id="GO:0006308">
    <property type="term" value="P:DNA catabolic process"/>
    <property type="evidence" value="ECO:0007669"/>
    <property type="project" value="InterPro"/>
</dbReference>
<dbReference type="PANTHER" id="PTHR11371">
    <property type="entry name" value="DEOXYRIBONUCLEASE"/>
    <property type="match status" value="1"/>
</dbReference>
<dbReference type="InterPro" id="IPR016202">
    <property type="entry name" value="DNase_I"/>
</dbReference>
<evidence type="ECO:0000313" key="3">
    <source>
        <dbReference type="EMBL" id="KAF0291226.1"/>
    </source>
</evidence>
<reference evidence="3 4" key="1">
    <citation type="submission" date="2019-07" db="EMBL/GenBank/DDBJ databases">
        <title>Draft genome assembly of a fouling barnacle, Amphibalanus amphitrite (Darwin, 1854): The first reference genome for Thecostraca.</title>
        <authorList>
            <person name="Kim W."/>
        </authorList>
    </citation>
    <scope>NUCLEOTIDE SEQUENCE [LARGE SCALE GENOMIC DNA]</scope>
    <source>
        <strain evidence="3">SNU_AA5</strain>
        <tissue evidence="3">Soma without cirri and trophi</tissue>
    </source>
</reference>
<evidence type="ECO:0000256" key="1">
    <source>
        <dbReference type="ARBA" id="ARBA00022722"/>
    </source>
</evidence>
<evidence type="ECO:0000313" key="4">
    <source>
        <dbReference type="Proteomes" id="UP000440578"/>
    </source>
</evidence>
<dbReference type="Gene3D" id="3.60.10.10">
    <property type="entry name" value="Endonuclease/exonuclease/phosphatase"/>
    <property type="match status" value="1"/>
</dbReference>
<dbReference type="SUPFAM" id="SSF56219">
    <property type="entry name" value="DNase I-like"/>
    <property type="match status" value="1"/>
</dbReference>
<name>A0A6A4V9H1_AMPAM</name>
<evidence type="ECO:0000256" key="2">
    <source>
        <dbReference type="ARBA" id="ARBA00022801"/>
    </source>
</evidence>
<dbReference type="EMBL" id="VIIS01001897">
    <property type="protein sequence ID" value="KAF0291226.1"/>
    <property type="molecule type" value="Genomic_DNA"/>
</dbReference>
<comment type="caution">
    <text evidence="3">The sequence shown here is derived from an EMBL/GenBank/DDBJ whole genome shotgun (WGS) entry which is preliminary data.</text>
</comment>
<accession>A0A6A4V9H1</accession>
<dbReference type="PANTHER" id="PTHR11371:SF31">
    <property type="entry name" value="EXTRACELLULAR NUCLEASE"/>
    <property type="match status" value="1"/>
</dbReference>
<gene>
    <name evidence="3" type="primary">DNASE1L1</name>
    <name evidence="3" type="ORF">FJT64_001155</name>
</gene>
<dbReference type="OrthoDB" id="10264550at2759"/>
<proteinExistence type="predicted"/>
<dbReference type="SMART" id="SM00476">
    <property type="entry name" value="DNaseIc"/>
    <property type="match status" value="1"/>
</dbReference>
<dbReference type="GO" id="GO:0005634">
    <property type="term" value="C:nucleus"/>
    <property type="evidence" value="ECO:0007669"/>
    <property type="project" value="TreeGrafter"/>
</dbReference>
<dbReference type="GO" id="GO:0003677">
    <property type="term" value="F:DNA binding"/>
    <property type="evidence" value="ECO:0007669"/>
    <property type="project" value="TreeGrafter"/>
</dbReference>